<proteinExistence type="predicted"/>
<evidence type="ECO:0000313" key="2">
    <source>
        <dbReference type="Proteomes" id="UP000499080"/>
    </source>
</evidence>
<keyword evidence="2" id="KW-1185">Reference proteome</keyword>
<comment type="caution">
    <text evidence="1">The sequence shown here is derived from an EMBL/GenBank/DDBJ whole genome shotgun (WGS) entry which is preliminary data.</text>
</comment>
<reference evidence="1 2" key="1">
    <citation type="journal article" date="2019" name="Sci. Rep.">
        <title>Orb-weaving spider Araneus ventricosus genome elucidates the spidroin gene catalogue.</title>
        <authorList>
            <person name="Kono N."/>
            <person name="Nakamura H."/>
            <person name="Ohtoshi R."/>
            <person name="Moran D.A.P."/>
            <person name="Shinohara A."/>
            <person name="Yoshida Y."/>
            <person name="Fujiwara M."/>
            <person name="Mori M."/>
            <person name="Tomita M."/>
            <person name="Arakawa K."/>
        </authorList>
    </citation>
    <scope>NUCLEOTIDE SEQUENCE [LARGE SCALE GENOMIC DNA]</scope>
</reference>
<gene>
    <name evidence="1" type="ORF">AVEN_198655_1</name>
</gene>
<dbReference type="Proteomes" id="UP000499080">
    <property type="component" value="Unassembled WGS sequence"/>
</dbReference>
<evidence type="ECO:0008006" key="3">
    <source>
        <dbReference type="Google" id="ProtNLM"/>
    </source>
</evidence>
<dbReference type="OrthoDB" id="6437361at2759"/>
<sequence length="244" mass="28793">MNGKISILKEELENNRRNLIAEQEQSRVIKDVRTYADILQEPKTLRTATETIKEIPSVIIFPLKEDTPDDTKTKLQKEINPTKLKLGIKDVRTLKKSGLVIHSDTKRDVDILNRKFETNKSLKKDYAFKQMPKIILYRIEKHLTNEEVIADLKAQNDDLEKSTITLDFLMNTKKGKNVFISTDPKNFQKIIRKEKVNIGWSRIDVKEFIRPKQCLKCFKYGHTTKNCEKKWRKRNLFPMFQKRT</sequence>
<protein>
    <recommendedName>
        <fullName evidence="3">CCHC-type domain-containing protein</fullName>
    </recommendedName>
</protein>
<dbReference type="AlphaFoldDB" id="A0A4Y2L5E0"/>
<accession>A0A4Y2L5E0</accession>
<organism evidence="1 2">
    <name type="scientific">Araneus ventricosus</name>
    <name type="common">Orbweaver spider</name>
    <name type="synonym">Epeira ventricosa</name>
    <dbReference type="NCBI Taxonomy" id="182803"/>
    <lineage>
        <taxon>Eukaryota</taxon>
        <taxon>Metazoa</taxon>
        <taxon>Ecdysozoa</taxon>
        <taxon>Arthropoda</taxon>
        <taxon>Chelicerata</taxon>
        <taxon>Arachnida</taxon>
        <taxon>Araneae</taxon>
        <taxon>Araneomorphae</taxon>
        <taxon>Entelegynae</taxon>
        <taxon>Araneoidea</taxon>
        <taxon>Araneidae</taxon>
        <taxon>Araneus</taxon>
    </lineage>
</organism>
<evidence type="ECO:0000313" key="1">
    <source>
        <dbReference type="EMBL" id="GBN09885.1"/>
    </source>
</evidence>
<dbReference type="EMBL" id="BGPR01005403">
    <property type="protein sequence ID" value="GBN09885.1"/>
    <property type="molecule type" value="Genomic_DNA"/>
</dbReference>
<name>A0A4Y2L5E0_ARAVE</name>